<gene>
    <name evidence="9" type="ORF">A3A03_03120</name>
</gene>
<evidence type="ECO:0000256" key="1">
    <source>
        <dbReference type="ARBA" id="ARBA00001946"/>
    </source>
</evidence>
<protein>
    <recommendedName>
        <fullName evidence="8">Polymerase beta nucleotidyltransferase domain-containing protein</fullName>
    </recommendedName>
</protein>
<evidence type="ECO:0000256" key="2">
    <source>
        <dbReference type="ARBA" id="ARBA00022679"/>
    </source>
</evidence>
<evidence type="ECO:0000256" key="7">
    <source>
        <dbReference type="ARBA" id="ARBA00022842"/>
    </source>
</evidence>
<dbReference type="AlphaFoldDB" id="A0A1F6XJ95"/>
<dbReference type="GO" id="GO:0016779">
    <property type="term" value="F:nucleotidyltransferase activity"/>
    <property type="evidence" value="ECO:0007669"/>
    <property type="project" value="UniProtKB-KW"/>
</dbReference>
<dbReference type="Gene3D" id="3.30.460.10">
    <property type="entry name" value="Beta Polymerase, domain 2"/>
    <property type="match status" value="1"/>
</dbReference>
<dbReference type="Proteomes" id="UP000176629">
    <property type="component" value="Unassembled WGS sequence"/>
</dbReference>
<dbReference type="Pfam" id="PF18765">
    <property type="entry name" value="Polbeta"/>
    <property type="match status" value="1"/>
</dbReference>
<keyword evidence="5" id="KW-0547">Nucleotide-binding</keyword>
<evidence type="ECO:0000256" key="4">
    <source>
        <dbReference type="ARBA" id="ARBA00022723"/>
    </source>
</evidence>
<feature type="domain" description="Polymerase beta nucleotidyltransferase" evidence="8">
    <location>
        <begin position="10"/>
        <end position="99"/>
    </location>
</feature>
<reference evidence="9 10" key="1">
    <citation type="journal article" date="2016" name="Nat. Commun.">
        <title>Thousands of microbial genomes shed light on interconnected biogeochemical processes in an aquifer system.</title>
        <authorList>
            <person name="Anantharaman K."/>
            <person name="Brown C.T."/>
            <person name="Hug L.A."/>
            <person name="Sharon I."/>
            <person name="Castelle C.J."/>
            <person name="Probst A.J."/>
            <person name="Thomas B.C."/>
            <person name="Singh A."/>
            <person name="Wilkins M.J."/>
            <person name="Karaoz U."/>
            <person name="Brodie E.L."/>
            <person name="Williams K.H."/>
            <person name="Hubbard S.S."/>
            <person name="Banfield J.F."/>
        </authorList>
    </citation>
    <scope>NUCLEOTIDE SEQUENCE [LARGE SCALE GENOMIC DNA]</scope>
</reference>
<keyword evidence="2" id="KW-0808">Transferase</keyword>
<keyword evidence="6" id="KW-0067">ATP-binding</keyword>
<dbReference type="GO" id="GO:0046872">
    <property type="term" value="F:metal ion binding"/>
    <property type="evidence" value="ECO:0007669"/>
    <property type="project" value="UniProtKB-KW"/>
</dbReference>
<comment type="cofactor">
    <cofactor evidence="1">
        <name>Mg(2+)</name>
        <dbReference type="ChEBI" id="CHEBI:18420"/>
    </cofactor>
</comment>
<evidence type="ECO:0000256" key="6">
    <source>
        <dbReference type="ARBA" id="ARBA00022840"/>
    </source>
</evidence>
<dbReference type="EMBL" id="MFUX01000029">
    <property type="protein sequence ID" value="OGI94237.1"/>
    <property type="molecule type" value="Genomic_DNA"/>
</dbReference>
<dbReference type="CDD" id="cd05403">
    <property type="entry name" value="NT_KNTase_like"/>
    <property type="match status" value="1"/>
</dbReference>
<name>A0A1F6XJ95_9BACT</name>
<dbReference type="GO" id="GO:0005524">
    <property type="term" value="F:ATP binding"/>
    <property type="evidence" value="ECO:0007669"/>
    <property type="project" value="UniProtKB-KW"/>
</dbReference>
<keyword evidence="3" id="KW-0548">Nucleotidyltransferase</keyword>
<dbReference type="PANTHER" id="PTHR33571">
    <property type="entry name" value="SSL8005 PROTEIN"/>
    <property type="match status" value="1"/>
</dbReference>
<dbReference type="PANTHER" id="PTHR33571:SF14">
    <property type="entry name" value="PROTEIN ADENYLYLTRANSFERASE MJ0435-RELATED"/>
    <property type="match status" value="1"/>
</dbReference>
<sequence length="99" mass="11356">MSEELKTIKEKATQVLAKYPVTYAGVFGSFARGEESKESDVDIMIRLVPEHTFSLFDLVGLQSELAENIGRKVDLFTEKGVDKYIRKYVIRDLHPIYSR</sequence>
<evidence type="ECO:0000313" key="10">
    <source>
        <dbReference type="Proteomes" id="UP000176629"/>
    </source>
</evidence>
<dbReference type="InterPro" id="IPR043519">
    <property type="entry name" value="NT_sf"/>
</dbReference>
<evidence type="ECO:0000313" key="9">
    <source>
        <dbReference type="EMBL" id="OGI94237.1"/>
    </source>
</evidence>
<evidence type="ECO:0000259" key="8">
    <source>
        <dbReference type="Pfam" id="PF18765"/>
    </source>
</evidence>
<evidence type="ECO:0000256" key="5">
    <source>
        <dbReference type="ARBA" id="ARBA00022741"/>
    </source>
</evidence>
<comment type="caution">
    <text evidence="9">The sequence shown here is derived from an EMBL/GenBank/DDBJ whole genome shotgun (WGS) entry which is preliminary data.</text>
</comment>
<evidence type="ECO:0000256" key="3">
    <source>
        <dbReference type="ARBA" id="ARBA00022695"/>
    </source>
</evidence>
<dbReference type="InterPro" id="IPR041633">
    <property type="entry name" value="Polbeta"/>
</dbReference>
<organism evidence="9 10">
    <name type="scientific">Candidatus Nomurabacteria bacterium RIFCSPLOWO2_01_FULL_40_18</name>
    <dbReference type="NCBI Taxonomy" id="1801773"/>
    <lineage>
        <taxon>Bacteria</taxon>
        <taxon>Candidatus Nomuraibacteriota</taxon>
    </lineage>
</organism>
<dbReference type="InterPro" id="IPR052038">
    <property type="entry name" value="Type-VII_TA_antitoxin"/>
</dbReference>
<accession>A0A1F6XJ95</accession>
<proteinExistence type="predicted"/>
<dbReference type="STRING" id="1801773.A3A03_03120"/>
<dbReference type="SUPFAM" id="SSF81301">
    <property type="entry name" value="Nucleotidyltransferase"/>
    <property type="match status" value="1"/>
</dbReference>
<keyword evidence="4" id="KW-0479">Metal-binding</keyword>
<keyword evidence="7" id="KW-0460">Magnesium</keyword>